<comment type="caution">
    <text evidence="6">The sequence shown here is derived from an EMBL/GenBank/DDBJ whole genome shotgun (WGS) entry which is preliminary data.</text>
</comment>
<evidence type="ECO:0000313" key="7">
    <source>
        <dbReference type="Proteomes" id="UP000050509"/>
    </source>
</evidence>
<keyword evidence="4" id="KW-0812">Transmembrane</keyword>
<dbReference type="Proteomes" id="UP000050509">
    <property type="component" value="Unassembled WGS sequence"/>
</dbReference>
<evidence type="ECO:0000256" key="2">
    <source>
        <dbReference type="ARBA" id="ARBA00022723"/>
    </source>
</evidence>
<dbReference type="AlphaFoldDB" id="A0A0P9D9R8"/>
<evidence type="ECO:0000259" key="5">
    <source>
        <dbReference type="PROSITE" id="PS50857"/>
    </source>
</evidence>
<dbReference type="InterPro" id="IPR034214">
    <property type="entry name" value="Ba3_CcO_II_C"/>
</dbReference>
<organism evidence="6 7">
    <name type="scientific">Kouleothrix aurantiaca</name>
    <dbReference type="NCBI Taxonomy" id="186479"/>
    <lineage>
        <taxon>Bacteria</taxon>
        <taxon>Bacillati</taxon>
        <taxon>Chloroflexota</taxon>
        <taxon>Chloroflexia</taxon>
        <taxon>Chloroflexales</taxon>
        <taxon>Roseiflexineae</taxon>
        <taxon>Roseiflexaceae</taxon>
        <taxon>Kouleothrix</taxon>
    </lineage>
</organism>
<protein>
    <submittedName>
        <fullName evidence="6">Cytochrome C oxidase subunit II</fullName>
    </submittedName>
</protein>
<dbReference type="GO" id="GO:0004129">
    <property type="term" value="F:cytochrome-c oxidase activity"/>
    <property type="evidence" value="ECO:0007669"/>
    <property type="project" value="InterPro"/>
</dbReference>
<evidence type="ECO:0000256" key="4">
    <source>
        <dbReference type="SAM" id="Phobius"/>
    </source>
</evidence>
<dbReference type="InterPro" id="IPR008972">
    <property type="entry name" value="Cupredoxin"/>
</dbReference>
<dbReference type="GO" id="GO:0030313">
    <property type="term" value="C:cell envelope"/>
    <property type="evidence" value="ECO:0007669"/>
    <property type="project" value="UniProtKB-SubCell"/>
</dbReference>
<gene>
    <name evidence="6" type="ORF">SE17_16335</name>
</gene>
<keyword evidence="4" id="KW-0472">Membrane</keyword>
<feature type="transmembrane region" description="Helical" evidence="4">
    <location>
        <begin position="9"/>
        <end position="34"/>
    </location>
</feature>
<dbReference type="PANTHER" id="PTHR42838:SF2">
    <property type="entry name" value="NITROUS-OXIDE REDUCTASE"/>
    <property type="match status" value="1"/>
</dbReference>
<feature type="domain" description="Cytochrome oxidase subunit II copper A binding" evidence="5">
    <location>
        <begin position="62"/>
        <end position="155"/>
    </location>
</feature>
<keyword evidence="2" id="KW-0479">Metal-binding</keyword>
<dbReference type="EMBL" id="LJCR01000592">
    <property type="protein sequence ID" value="KPV52297.1"/>
    <property type="molecule type" value="Genomic_DNA"/>
</dbReference>
<dbReference type="GO" id="GO:0016020">
    <property type="term" value="C:membrane"/>
    <property type="evidence" value="ECO:0007669"/>
    <property type="project" value="InterPro"/>
</dbReference>
<reference evidence="6 7" key="1">
    <citation type="submission" date="2015-09" db="EMBL/GenBank/DDBJ databases">
        <title>Draft genome sequence of Kouleothrix aurantiaca JCM 19913.</title>
        <authorList>
            <person name="Hemp J."/>
        </authorList>
    </citation>
    <scope>NUCLEOTIDE SEQUENCE [LARGE SCALE GENOMIC DNA]</scope>
    <source>
        <strain evidence="6 7">COM-B</strain>
    </source>
</reference>
<keyword evidence="3" id="KW-0186">Copper</keyword>
<keyword evidence="7" id="KW-1185">Reference proteome</keyword>
<accession>A0A0P9D9R8</accession>
<evidence type="ECO:0000313" key="6">
    <source>
        <dbReference type="EMBL" id="KPV52297.1"/>
    </source>
</evidence>
<evidence type="ECO:0000256" key="3">
    <source>
        <dbReference type="ARBA" id="ARBA00023008"/>
    </source>
</evidence>
<dbReference type="InterPro" id="IPR002429">
    <property type="entry name" value="CcO_II-like_C"/>
</dbReference>
<comment type="subcellular location">
    <subcellularLocation>
        <location evidence="1">Cell envelope</location>
    </subcellularLocation>
</comment>
<dbReference type="Gene3D" id="2.60.40.420">
    <property type="entry name" value="Cupredoxins - blue copper proteins"/>
    <property type="match status" value="1"/>
</dbReference>
<dbReference type="SUPFAM" id="SSF49503">
    <property type="entry name" value="Cupredoxins"/>
    <property type="match status" value="1"/>
</dbReference>
<dbReference type="GO" id="GO:0005507">
    <property type="term" value="F:copper ion binding"/>
    <property type="evidence" value="ECO:0007669"/>
    <property type="project" value="InterPro"/>
</dbReference>
<proteinExistence type="predicted"/>
<dbReference type="InterPro" id="IPR051403">
    <property type="entry name" value="NosZ/Cyto_c_oxidase_sub2"/>
</dbReference>
<sequence length="155" mass="16977">MPIERLERYFLWAAGAMVVAFFITVSVSAFVWGLQLPAPGGRVDPATLAQTPPFDKPELREIAPGQYEAVLTAQTWAFLPAKLEVPAGATVTFKITSKDIIHGFEIPGKRANVMIIPGQVSSVTVKFDKPGEYLYICHEYCGIAHHVMFGKITVA</sequence>
<dbReference type="PROSITE" id="PS50857">
    <property type="entry name" value="COX2_CUA"/>
    <property type="match status" value="1"/>
</dbReference>
<dbReference type="Pfam" id="PF00116">
    <property type="entry name" value="COX2"/>
    <property type="match status" value="1"/>
</dbReference>
<dbReference type="PANTHER" id="PTHR42838">
    <property type="entry name" value="CYTOCHROME C OXIDASE SUBUNIT II"/>
    <property type="match status" value="1"/>
</dbReference>
<evidence type="ECO:0000256" key="1">
    <source>
        <dbReference type="ARBA" id="ARBA00004196"/>
    </source>
</evidence>
<name>A0A0P9D9R8_9CHLR</name>
<dbReference type="CDD" id="cd13913">
    <property type="entry name" value="ba3_CcO_II_C"/>
    <property type="match status" value="1"/>
</dbReference>
<keyword evidence="4" id="KW-1133">Transmembrane helix</keyword>